<evidence type="ECO:0000256" key="1">
    <source>
        <dbReference type="ARBA" id="ARBA00001968"/>
    </source>
</evidence>
<name>A0A9Q3CIB0_9BASI</name>
<sequence>MSIQLVWDINKQFTSLHVGCTGSLHDSNVYQHMKIAQTPQEFYEKYQDILADSAYASSPWVVPAYKGVAAQNEDNHSFIYFLSKSRVQIEHVIGILKGRWFSLREMRNQMRDDHKIEYFVSWVLSCTILHNMLAQIGDEWFYLYEDDDPPHAENPSKNGNGEVVVNMHEKIKPITVAWKESQL</sequence>
<comment type="cofactor">
    <cofactor evidence="1">
        <name>a divalent metal cation</name>
        <dbReference type="ChEBI" id="CHEBI:60240"/>
    </cofactor>
</comment>
<feature type="domain" description="DDE Tnp4" evidence="3">
    <location>
        <begin position="2"/>
        <end position="131"/>
    </location>
</feature>
<organism evidence="4 5">
    <name type="scientific">Austropuccinia psidii MF-1</name>
    <dbReference type="NCBI Taxonomy" id="1389203"/>
    <lineage>
        <taxon>Eukaryota</taxon>
        <taxon>Fungi</taxon>
        <taxon>Dikarya</taxon>
        <taxon>Basidiomycota</taxon>
        <taxon>Pucciniomycotina</taxon>
        <taxon>Pucciniomycetes</taxon>
        <taxon>Pucciniales</taxon>
        <taxon>Sphaerophragmiaceae</taxon>
        <taxon>Austropuccinia</taxon>
    </lineage>
</organism>
<evidence type="ECO:0000259" key="3">
    <source>
        <dbReference type="Pfam" id="PF13359"/>
    </source>
</evidence>
<proteinExistence type="predicted"/>
<accession>A0A9Q3CIB0</accession>
<reference evidence="4" key="1">
    <citation type="submission" date="2021-03" db="EMBL/GenBank/DDBJ databases">
        <title>Draft genome sequence of rust myrtle Austropuccinia psidii MF-1, a brazilian biotype.</title>
        <authorList>
            <person name="Quecine M.C."/>
            <person name="Pachon D.M.R."/>
            <person name="Bonatelli M.L."/>
            <person name="Correr F.H."/>
            <person name="Franceschini L.M."/>
            <person name="Leite T.F."/>
            <person name="Margarido G.R.A."/>
            <person name="Almeida C.A."/>
            <person name="Ferrarezi J.A."/>
            <person name="Labate C.A."/>
        </authorList>
    </citation>
    <scope>NUCLEOTIDE SEQUENCE</scope>
    <source>
        <strain evidence="4">MF-1</strain>
    </source>
</reference>
<dbReference type="EMBL" id="AVOT02007322">
    <property type="protein sequence ID" value="MBW0483635.1"/>
    <property type="molecule type" value="Genomic_DNA"/>
</dbReference>
<keyword evidence="2" id="KW-0479">Metal-binding</keyword>
<protein>
    <recommendedName>
        <fullName evidence="3">DDE Tnp4 domain-containing protein</fullName>
    </recommendedName>
</protein>
<evidence type="ECO:0000313" key="5">
    <source>
        <dbReference type="Proteomes" id="UP000765509"/>
    </source>
</evidence>
<dbReference type="Proteomes" id="UP000765509">
    <property type="component" value="Unassembled WGS sequence"/>
</dbReference>
<dbReference type="Pfam" id="PF13359">
    <property type="entry name" value="DDE_Tnp_4"/>
    <property type="match status" value="1"/>
</dbReference>
<dbReference type="AlphaFoldDB" id="A0A9Q3CIB0"/>
<evidence type="ECO:0000313" key="4">
    <source>
        <dbReference type="EMBL" id="MBW0483635.1"/>
    </source>
</evidence>
<gene>
    <name evidence="4" type="ORF">O181_023350</name>
</gene>
<dbReference type="GO" id="GO:0046872">
    <property type="term" value="F:metal ion binding"/>
    <property type="evidence" value="ECO:0007669"/>
    <property type="project" value="UniProtKB-KW"/>
</dbReference>
<comment type="caution">
    <text evidence="4">The sequence shown here is derived from an EMBL/GenBank/DDBJ whole genome shotgun (WGS) entry which is preliminary data.</text>
</comment>
<keyword evidence="5" id="KW-1185">Reference proteome</keyword>
<dbReference type="InterPro" id="IPR027806">
    <property type="entry name" value="HARBI1_dom"/>
</dbReference>
<dbReference type="OrthoDB" id="7789387at2759"/>
<evidence type="ECO:0000256" key="2">
    <source>
        <dbReference type="ARBA" id="ARBA00022723"/>
    </source>
</evidence>